<evidence type="ECO:0000256" key="7">
    <source>
        <dbReference type="ARBA" id="ARBA00023018"/>
    </source>
</evidence>
<dbReference type="InterPro" id="IPR013057">
    <property type="entry name" value="AA_transpt_TM"/>
</dbReference>
<feature type="transmembrane region" description="Helical" evidence="19">
    <location>
        <begin position="427"/>
        <end position="448"/>
    </location>
</feature>
<dbReference type="GO" id="GO:0098793">
    <property type="term" value="C:presynapse"/>
    <property type="evidence" value="ECO:0007669"/>
    <property type="project" value="UniProtKB-SubCell"/>
</dbReference>
<keyword evidence="6 19" id="KW-1133">Transmembrane helix</keyword>
<evidence type="ECO:0000313" key="21">
    <source>
        <dbReference type="EMBL" id="KPP76670.1"/>
    </source>
</evidence>
<dbReference type="GO" id="GO:0006836">
    <property type="term" value="P:neurotransmitter transport"/>
    <property type="evidence" value="ECO:0007669"/>
    <property type="project" value="UniProtKB-KW"/>
</dbReference>
<dbReference type="STRING" id="113540.ENSSFOP00015028278"/>
<keyword evidence="5" id="KW-0532">Neurotransmitter transport</keyword>
<keyword evidence="10" id="KW-0968">Cytoplasmic vesicle</keyword>
<dbReference type="EMBL" id="JARO02001033">
    <property type="protein sequence ID" value="KPP76670.1"/>
    <property type="molecule type" value="Genomic_DNA"/>
</dbReference>
<evidence type="ECO:0000256" key="16">
    <source>
        <dbReference type="ARBA" id="ARBA00041574"/>
    </source>
</evidence>
<keyword evidence="8 19" id="KW-0472">Membrane</keyword>
<evidence type="ECO:0000256" key="11">
    <source>
        <dbReference type="ARBA" id="ARBA00034106"/>
    </source>
</evidence>
<comment type="caution">
    <text evidence="21">The sequence shown here is derived from an EMBL/GenBank/DDBJ whole genome shotgun (WGS) entry which is preliminary data.</text>
</comment>
<dbReference type="AlphaFoldDB" id="A0A0P7XIV2"/>
<dbReference type="GO" id="GO:0015179">
    <property type="term" value="F:L-amino acid transmembrane transporter activity"/>
    <property type="evidence" value="ECO:0007669"/>
    <property type="project" value="TreeGrafter"/>
</dbReference>
<evidence type="ECO:0000256" key="13">
    <source>
        <dbReference type="ARBA" id="ARBA00035961"/>
    </source>
</evidence>
<dbReference type="GO" id="GO:0015187">
    <property type="term" value="F:glycine transmembrane transporter activity"/>
    <property type="evidence" value="ECO:0007669"/>
    <property type="project" value="UniProtKB-ARBA"/>
</dbReference>
<feature type="non-terminal residue" evidence="21">
    <location>
        <position position="1"/>
    </location>
</feature>
<dbReference type="GO" id="GO:0051939">
    <property type="term" value="P:gamma-aminobutyric acid import"/>
    <property type="evidence" value="ECO:0007669"/>
    <property type="project" value="UniProtKB-ARBA"/>
</dbReference>
<evidence type="ECO:0000256" key="8">
    <source>
        <dbReference type="ARBA" id="ARBA00023136"/>
    </source>
</evidence>
<name>A0A0P7XIV2_SCLFO</name>
<protein>
    <recommendedName>
        <fullName evidence="15">Vesicular inhibitory amino acid transporter</fullName>
    </recommendedName>
    <alternativeName>
        <fullName evidence="16">Solute carrier family 32 member 1</fullName>
    </alternativeName>
    <alternativeName>
        <fullName evidence="17">Vesicular GABA transporter</fullName>
    </alternativeName>
</protein>
<keyword evidence="4 19" id="KW-0812">Transmembrane</keyword>
<evidence type="ECO:0000256" key="6">
    <source>
        <dbReference type="ARBA" id="ARBA00022989"/>
    </source>
</evidence>
<evidence type="ECO:0000256" key="9">
    <source>
        <dbReference type="ARBA" id="ARBA00023273"/>
    </source>
</evidence>
<keyword evidence="3" id="KW-0813">Transport</keyword>
<evidence type="ECO:0000256" key="4">
    <source>
        <dbReference type="ARBA" id="ARBA00022692"/>
    </source>
</evidence>
<dbReference type="GO" id="GO:0060077">
    <property type="term" value="C:inhibitory synapse"/>
    <property type="evidence" value="ECO:0007669"/>
    <property type="project" value="UniProtKB-ARBA"/>
</dbReference>
<comment type="function">
    <text evidence="18">Antiporter that exchanges vesicular protons for cytosolic 4-aminobutanoate or to a lesser extend glycine, thus allowing their secretion from nerve terminals. The transport is equally dependent on the chemical and electrical components of the proton gradient. May also transport beta-alanine. Acidification of GABAergic synaptic vesicles is a prerequisite for 4-aminobutanoate uptake.</text>
</comment>
<comment type="catalytic activity">
    <reaction evidence="14">
        <text>4-aminobutanoate(out) + n H(+)(in) = 4-aminobutanoate(in) + n H(+)(out)</text>
        <dbReference type="Rhea" id="RHEA:70979"/>
        <dbReference type="ChEBI" id="CHEBI:15378"/>
        <dbReference type="ChEBI" id="CHEBI:59888"/>
    </reaction>
</comment>
<keyword evidence="9" id="KW-0966">Cell projection</keyword>
<evidence type="ECO:0000256" key="3">
    <source>
        <dbReference type="ARBA" id="ARBA00022448"/>
    </source>
</evidence>
<evidence type="ECO:0000256" key="1">
    <source>
        <dbReference type="ARBA" id="ARBA00004439"/>
    </source>
</evidence>
<dbReference type="GO" id="GO:0140800">
    <property type="term" value="F:gamma-aminobutyric acid:proton antiporter activity"/>
    <property type="evidence" value="ECO:0007669"/>
    <property type="project" value="UniProtKB-ARBA"/>
</dbReference>
<accession>A0A0P7XIV2</accession>
<keyword evidence="7" id="KW-0770">Synapse</keyword>
<comment type="catalytic activity">
    <reaction evidence="12">
        <text>beta-alanine(out) + n H(+)(in) = beta-alanine(in) + n H(+)(out)</text>
        <dbReference type="Rhea" id="RHEA:70987"/>
        <dbReference type="ChEBI" id="CHEBI:15378"/>
        <dbReference type="ChEBI" id="CHEBI:57966"/>
    </reaction>
</comment>
<dbReference type="PANTHER" id="PTHR22950:SF689">
    <property type="entry name" value="VESICULAR INHIBITORY AMINO ACID TRANSPORTER"/>
    <property type="match status" value="1"/>
</dbReference>
<dbReference type="Pfam" id="PF01490">
    <property type="entry name" value="Aa_trans"/>
    <property type="match status" value="1"/>
</dbReference>
<feature type="transmembrane region" description="Helical" evidence="19">
    <location>
        <begin position="401"/>
        <end position="421"/>
    </location>
</feature>
<evidence type="ECO:0000256" key="14">
    <source>
        <dbReference type="ARBA" id="ARBA00036440"/>
    </source>
</evidence>
<feature type="transmembrane region" description="Helical" evidence="19">
    <location>
        <begin position="283"/>
        <end position="300"/>
    </location>
</feature>
<evidence type="ECO:0000256" key="5">
    <source>
        <dbReference type="ARBA" id="ARBA00022775"/>
    </source>
</evidence>
<evidence type="ECO:0000256" key="19">
    <source>
        <dbReference type="SAM" id="Phobius"/>
    </source>
</evidence>
<evidence type="ECO:0000256" key="2">
    <source>
        <dbReference type="ARBA" id="ARBA00008066"/>
    </source>
</evidence>
<sequence>SSSSRPKAQEFSTVPSVRRHPGEMSWLRLGWPATPEGLLRGSGFGHSGHGDEERLGLAQRDELSHTYGDEGEVSAERGAQDPPGMPPSICPRITTWEAGWNVTNAIQGIFVLGLPYALLQSGYLGLLLLVLAAVICSYTGKILISCLYEEDEEGRLIRVRNSYEDVANACCAGLCPRLGGVVVNAAQVVELSMTCVLYLVVSSNLVSHSFLGPPLPLAAWSMASVLPLVPCVLIRDLRVVSRLSLLCSLAQFLITFTVVACCLTQAHRWCWRRMAISVDFEKLLVSIGVIIFSYTSQVFLPTLEGSMEERGNFSSMMTWTHVLACVFKTAFSMLAFLTWGEDTKEVITDNLPAALRTVVNLCLLAKALLSYPLPFYAAAEVLQGCVSKWGADSTRRAGTALALRGCLLLLTFLIATFVPHFSLLMGLTGSVTGAAMTFLLPSLFHLQLKWSKLSRKLKIFDVLIVVLGSLCSLSGIVCSVKGLIEAFGRKQT</sequence>
<feature type="transmembrane region" description="Helical" evidence="19">
    <location>
        <begin position="124"/>
        <end position="148"/>
    </location>
</feature>
<feature type="domain" description="Amino acid transporter transmembrane" evidence="20">
    <location>
        <begin position="92"/>
        <end position="478"/>
    </location>
</feature>
<evidence type="ECO:0000313" key="22">
    <source>
        <dbReference type="Proteomes" id="UP000034805"/>
    </source>
</evidence>
<evidence type="ECO:0000259" key="20">
    <source>
        <dbReference type="Pfam" id="PF01490"/>
    </source>
</evidence>
<feature type="transmembrane region" description="Helical" evidence="19">
    <location>
        <begin position="243"/>
        <end position="263"/>
    </location>
</feature>
<evidence type="ECO:0000256" key="17">
    <source>
        <dbReference type="ARBA" id="ARBA00042394"/>
    </source>
</evidence>
<proteinExistence type="inferred from homology"/>
<dbReference type="Proteomes" id="UP000034805">
    <property type="component" value="Unassembled WGS sequence"/>
</dbReference>
<evidence type="ECO:0000256" key="15">
    <source>
        <dbReference type="ARBA" id="ARBA00039542"/>
    </source>
</evidence>
<feature type="transmembrane region" description="Helical" evidence="19">
    <location>
        <begin position="460"/>
        <end position="484"/>
    </location>
</feature>
<evidence type="ECO:0000256" key="12">
    <source>
        <dbReference type="ARBA" id="ARBA00035892"/>
    </source>
</evidence>
<comment type="similarity">
    <text evidence="2">Belongs to the amino acid/polyamine transporter 2 family.</text>
</comment>
<feature type="transmembrane region" description="Helical" evidence="19">
    <location>
        <begin position="320"/>
        <end position="339"/>
    </location>
</feature>
<dbReference type="PANTHER" id="PTHR22950">
    <property type="entry name" value="AMINO ACID TRANSPORTER"/>
    <property type="match status" value="1"/>
</dbReference>
<dbReference type="FunFam" id="1.20.1740.10:FF:000062">
    <property type="entry name" value="Vesicular inhibitory amino acid transporter"/>
    <property type="match status" value="1"/>
</dbReference>
<dbReference type="GO" id="GO:0030659">
    <property type="term" value="C:cytoplasmic vesicle membrane"/>
    <property type="evidence" value="ECO:0007669"/>
    <property type="project" value="UniProtKB-SubCell"/>
</dbReference>
<evidence type="ECO:0000256" key="18">
    <source>
        <dbReference type="ARBA" id="ARBA00046163"/>
    </source>
</evidence>
<reference evidence="21 22" key="1">
    <citation type="submission" date="2015-08" db="EMBL/GenBank/DDBJ databases">
        <title>The genome of the Asian arowana (Scleropages formosus).</title>
        <authorList>
            <person name="Tan M.H."/>
            <person name="Gan H.M."/>
            <person name="Croft L.J."/>
            <person name="Austin C.M."/>
        </authorList>
    </citation>
    <scope>NUCLEOTIDE SEQUENCE [LARGE SCALE GENOMIC DNA]</scope>
    <source>
        <strain evidence="21">Aro1</strain>
    </source>
</reference>
<comment type="catalytic activity">
    <reaction evidence="13">
        <text>glycine(out) + n H(+)(in) = glycine(in) + n H(+)(out)</text>
        <dbReference type="Rhea" id="RHEA:70983"/>
        <dbReference type="ChEBI" id="CHEBI:15378"/>
        <dbReference type="ChEBI" id="CHEBI:57305"/>
    </reaction>
</comment>
<dbReference type="GO" id="GO:0005774">
    <property type="term" value="C:vacuolar membrane"/>
    <property type="evidence" value="ECO:0007669"/>
    <property type="project" value="TreeGrafter"/>
</dbReference>
<evidence type="ECO:0000256" key="10">
    <source>
        <dbReference type="ARBA" id="ARBA00023329"/>
    </source>
</evidence>
<comment type="subcellular location">
    <subcellularLocation>
        <location evidence="1">Cytoplasmic vesicle membrane</location>
        <topology evidence="1">Multi-pass membrane protein</topology>
    </subcellularLocation>
    <subcellularLocation>
        <location evidence="11">Presynapse</location>
    </subcellularLocation>
</comment>
<organism evidence="21 22">
    <name type="scientific">Scleropages formosus</name>
    <name type="common">Asian bonytongue</name>
    <name type="synonym">Osteoglossum formosum</name>
    <dbReference type="NCBI Taxonomy" id="113540"/>
    <lineage>
        <taxon>Eukaryota</taxon>
        <taxon>Metazoa</taxon>
        <taxon>Chordata</taxon>
        <taxon>Craniata</taxon>
        <taxon>Vertebrata</taxon>
        <taxon>Euteleostomi</taxon>
        <taxon>Actinopterygii</taxon>
        <taxon>Neopterygii</taxon>
        <taxon>Teleostei</taxon>
        <taxon>Osteoglossocephala</taxon>
        <taxon>Osteoglossomorpha</taxon>
        <taxon>Osteoglossiformes</taxon>
        <taxon>Osteoglossidae</taxon>
        <taxon>Scleropages</taxon>
    </lineage>
</organism>
<gene>
    <name evidence="21" type="ORF">Z043_103966</name>
</gene>